<organism evidence="1 2">
    <name type="scientific">Brassica rapa subsp. trilocularis</name>
    <dbReference type="NCBI Taxonomy" id="1813537"/>
    <lineage>
        <taxon>Eukaryota</taxon>
        <taxon>Viridiplantae</taxon>
        <taxon>Streptophyta</taxon>
        <taxon>Embryophyta</taxon>
        <taxon>Tracheophyta</taxon>
        <taxon>Spermatophyta</taxon>
        <taxon>Magnoliopsida</taxon>
        <taxon>eudicotyledons</taxon>
        <taxon>Gunneridae</taxon>
        <taxon>Pentapetalae</taxon>
        <taxon>rosids</taxon>
        <taxon>malvids</taxon>
        <taxon>Brassicales</taxon>
        <taxon>Brassicaceae</taxon>
        <taxon>Brassiceae</taxon>
        <taxon>Brassica</taxon>
    </lineage>
</organism>
<name>A0ABQ7LI41_BRACM</name>
<accession>A0ABQ7LI41</accession>
<protein>
    <submittedName>
        <fullName evidence="1">Uncharacterized protein</fullName>
    </submittedName>
</protein>
<proteinExistence type="predicted"/>
<gene>
    <name evidence="1" type="primary">A09g517290.1_BraROA</name>
    <name evidence="1" type="ORF">IGI04_037668</name>
</gene>
<dbReference type="EMBL" id="JADBGQ010000008">
    <property type="protein sequence ID" value="KAG5386198.1"/>
    <property type="molecule type" value="Genomic_DNA"/>
</dbReference>
<sequence>MGLEPSKTIKIASPFLLASDVSSDSKSVRLPNFTGVTPTTTTMALQCSIITHQVKTLCTSPHPSSQSLAQFLKFDLSQKPAHCITYSFLFFSLLASDVSSDSKSVRLPNFTGVTPTTTTMALQCSIITHQVKTLCTSPHPSSQSLAQFLKFDLSQKPAHCITYSFLFFSLLASDVSSDSKSVRLPNFTGVTPTTTTMALQCSIITHQVKTLCTSPHPSSQSLAQFLKFDLSQKVSASDSF</sequence>
<keyword evidence="2" id="KW-1185">Reference proteome</keyword>
<dbReference type="Proteomes" id="UP000823674">
    <property type="component" value="Chromosome A09"/>
</dbReference>
<comment type="caution">
    <text evidence="1">The sequence shown here is derived from an EMBL/GenBank/DDBJ whole genome shotgun (WGS) entry which is preliminary data.</text>
</comment>
<reference evidence="1 2" key="1">
    <citation type="submission" date="2021-03" db="EMBL/GenBank/DDBJ databases">
        <authorList>
            <person name="King G.J."/>
            <person name="Bancroft I."/>
            <person name="Baten A."/>
            <person name="Bloomfield J."/>
            <person name="Borpatragohain P."/>
            <person name="He Z."/>
            <person name="Irish N."/>
            <person name="Irwin J."/>
            <person name="Liu K."/>
            <person name="Mauleon R.P."/>
            <person name="Moore J."/>
            <person name="Morris R."/>
            <person name="Ostergaard L."/>
            <person name="Wang B."/>
            <person name="Wells R."/>
        </authorList>
    </citation>
    <scope>NUCLEOTIDE SEQUENCE [LARGE SCALE GENOMIC DNA]</scope>
    <source>
        <strain evidence="1">R-o-18</strain>
        <tissue evidence="1">Leaf</tissue>
    </source>
</reference>
<evidence type="ECO:0000313" key="2">
    <source>
        <dbReference type="Proteomes" id="UP000823674"/>
    </source>
</evidence>
<evidence type="ECO:0000313" key="1">
    <source>
        <dbReference type="EMBL" id="KAG5386198.1"/>
    </source>
</evidence>